<gene>
    <name evidence="6" type="ORF">HETIRDRAFT_434890</name>
</gene>
<evidence type="ECO:0008006" key="8">
    <source>
        <dbReference type="Google" id="ProtNLM"/>
    </source>
</evidence>
<keyword evidence="3 5" id="KW-1133">Transmembrane helix</keyword>
<sequence>MAAGAAFPGLFFCFAAMVLLIFVSVSVPTWSPIYFLQASRGAQTLRFGVFGYTGTGRSIGYNFDPTILGFNNTRLNDATIHNLTKILILHPIAAGLSGLAVIFGLCGAGYHRAGTVFMALVSTLATIATILAWVVDMVLFGIARTQFRDQGWAAQYGNATWMTLAAAVALLIGFCTSACGVFGHYRRHRTAY</sequence>
<feature type="transmembrane region" description="Helical" evidence="5">
    <location>
        <begin position="86"/>
        <end position="110"/>
    </location>
</feature>
<feature type="transmembrane region" description="Helical" evidence="5">
    <location>
        <begin position="161"/>
        <end position="185"/>
    </location>
</feature>
<evidence type="ECO:0000256" key="1">
    <source>
        <dbReference type="ARBA" id="ARBA00004141"/>
    </source>
</evidence>
<evidence type="ECO:0000256" key="3">
    <source>
        <dbReference type="ARBA" id="ARBA00022989"/>
    </source>
</evidence>
<dbReference type="KEGG" id="hir:HETIRDRAFT_434890"/>
<dbReference type="GeneID" id="20674780"/>
<evidence type="ECO:0000313" key="7">
    <source>
        <dbReference type="Proteomes" id="UP000030671"/>
    </source>
</evidence>
<organism evidence="6 7">
    <name type="scientific">Heterobasidion irregulare (strain TC 32-1)</name>
    <dbReference type="NCBI Taxonomy" id="747525"/>
    <lineage>
        <taxon>Eukaryota</taxon>
        <taxon>Fungi</taxon>
        <taxon>Dikarya</taxon>
        <taxon>Basidiomycota</taxon>
        <taxon>Agaricomycotina</taxon>
        <taxon>Agaricomycetes</taxon>
        <taxon>Russulales</taxon>
        <taxon>Bondarzewiaceae</taxon>
        <taxon>Heterobasidion</taxon>
        <taxon>Heterobasidion annosum species complex</taxon>
    </lineage>
</organism>
<comment type="subcellular location">
    <subcellularLocation>
        <location evidence="1">Membrane</location>
        <topology evidence="1">Multi-pass membrane protein</topology>
    </subcellularLocation>
</comment>
<dbReference type="InParanoid" id="W4K7L4"/>
<dbReference type="GO" id="GO:0005886">
    <property type="term" value="C:plasma membrane"/>
    <property type="evidence" value="ECO:0007669"/>
    <property type="project" value="InterPro"/>
</dbReference>
<dbReference type="HOGENOM" id="CLU_076420_3_0_1"/>
<evidence type="ECO:0000256" key="2">
    <source>
        <dbReference type="ARBA" id="ARBA00022692"/>
    </source>
</evidence>
<dbReference type="PANTHER" id="PTHR28013:SF3">
    <property type="entry name" value="PROTEIN DCV1-RELATED"/>
    <property type="match status" value="1"/>
</dbReference>
<dbReference type="OrthoDB" id="2354757at2759"/>
<dbReference type="Pfam" id="PF06687">
    <property type="entry name" value="SUR7"/>
    <property type="match status" value="1"/>
</dbReference>
<proteinExistence type="predicted"/>
<feature type="transmembrane region" description="Helical" evidence="5">
    <location>
        <begin position="6"/>
        <end position="30"/>
    </location>
</feature>
<evidence type="ECO:0000256" key="4">
    <source>
        <dbReference type="ARBA" id="ARBA00023136"/>
    </source>
</evidence>
<name>W4K7L4_HETIT</name>
<evidence type="ECO:0000256" key="5">
    <source>
        <dbReference type="SAM" id="Phobius"/>
    </source>
</evidence>
<keyword evidence="2 5" id="KW-0812">Transmembrane</keyword>
<keyword evidence="7" id="KW-1185">Reference proteome</keyword>
<accession>W4K7L4</accession>
<dbReference type="GO" id="GO:0032153">
    <property type="term" value="C:cell division site"/>
    <property type="evidence" value="ECO:0007669"/>
    <property type="project" value="TreeGrafter"/>
</dbReference>
<dbReference type="EMBL" id="KI925459">
    <property type="protein sequence ID" value="ETW81066.1"/>
    <property type="molecule type" value="Genomic_DNA"/>
</dbReference>
<keyword evidence="4 5" id="KW-0472">Membrane</keyword>
<dbReference type="PANTHER" id="PTHR28013">
    <property type="entry name" value="PROTEIN DCV1-RELATED"/>
    <property type="match status" value="1"/>
</dbReference>
<reference evidence="6 7" key="1">
    <citation type="journal article" date="2012" name="New Phytol.">
        <title>Insight into trade-off between wood decay and parasitism from the genome of a fungal forest pathogen.</title>
        <authorList>
            <person name="Olson A."/>
            <person name="Aerts A."/>
            <person name="Asiegbu F."/>
            <person name="Belbahri L."/>
            <person name="Bouzid O."/>
            <person name="Broberg A."/>
            <person name="Canback B."/>
            <person name="Coutinho P.M."/>
            <person name="Cullen D."/>
            <person name="Dalman K."/>
            <person name="Deflorio G."/>
            <person name="van Diepen L.T."/>
            <person name="Dunand C."/>
            <person name="Duplessis S."/>
            <person name="Durling M."/>
            <person name="Gonthier P."/>
            <person name="Grimwood J."/>
            <person name="Fossdal C.G."/>
            <person name="Hansson D."/>
            <person name="Henrissat B."/>
            <person name="Hietala A."/>
            <person name="Himmelstrand K."/>
            <person name="Hoffmeister D."/>
            <person name="Hogberg N."/>
            <person name="James T.Y."/>
            <person name="Karlsson M."/>
            <person name="Kohler A."/>
            <person name="Kues U."/>
            <person name="Lee Y.H."/>
            <person name="Lin Y.C."/>
            <person name="Lind M."/>
            <person name="Lindquist E."/>
            <person name="Lombard V."/>
            <person name="Lucas S."/>
            <person name="Lunden K."/>
            <person name="Morin E."/>
            <person name="Murat C."/>
            <person name="Park J."/>
            <person name="Raffaello T."/>
            <person name="Rouze P."/>
            <person name="Salamov A."/>
            <person name="Schmutz J."/>
            <person name="Solheim H."/>
            <person name="Stahlberg J."/>
            <person name="Velez H."/>
            <person name="de Vries R.P."/>
            <person name="Wiebenga A."/>
            <person name="Woodward S."/>
            <person name="Yakovlev I."/>
            <person name="Garbelotto M."/>
            <person name="Martin F."/>
            <person name="Grigoriev I.V."/>
            <person name="Stenlid J."/>
        </authorList>
    </citation>
    <scope>NUCLEOTIDE SEQUENCE [LARGE SCALE GENOMIC DNA]</scope>
    <source>
        <strain evidence="6 7">TC 32-1</strain>
    </source>
</reference>
<dbReference type="InterPro" id="IPR009571">
    <property type="entry name" value="SUR7/Rim9-like_fungi"/>
</dbReference>
<dbReference type="Proteomes" id="UP000030671">
    <property type="component" value="Unassembled WGS sequence"/>
</dbReference>
<protein>
    <recommendedName>
        <fullName evidence="8">Pali-domain-containing protein</fullName>
    </recommendedName>
</protein>
<evidence type="ECO:0000313" key="6">
    <source>
        <dbReference type="EMBL" id="ETW81066.1"/>
    </source>
</evidence>
<dbReference type="RefSeq" id="XP_009547746.1">
    <property type="nucleotide sequence ID" value="XM_009549451.1"/>
</dbReference>
<dbReference type="AlphaFoldDB" id="W4K7L4"/>
<dbReference type="eggNOG" id="ENOG502S0K3">
    <property type="taxonomic scope" value="Eukaryota"/>
</dbReference>
<dbReference type="GO" id="GO:0035838">
    <property type="term" value="C:growing cell tip"/>
    <property type="evidence" value="ECO:0007669"/>
    <property type="project" value="TreeGrafter"/>
</dbReference>
<feature type="transmembrane region" description="Helical" evidence="5">
    <location>
        <begin position="116"/>
        <end position="140"/>
    </location>
</feature>
<dbReference type="InterPro" id="IPR051380">
    <property type="entry name" value="pH-response_reg_palI/RIM9"/>
</dbReference>